<organism evidence="2 4">
    <name type="scientific">Didymodactylos carnosus</name>
    <dbReference type="NCBI Taxonomy" id="1234261"/>
    <lineage>
        <taxon>Eukaryota</taxon>
        <taxon>Metazoa</taxon>
        <taxon>Spiralia</taxon>
        <taxon>Gnathifera</taxon>
        <taxon>Rotifera</taxon>
        <taxon>Eurotatoria</taxon>
        <taxon>Bdelloidea</taxon>
        <taxon>Philodinida</taxon>
        <taxon>Philodinidae</taxon>
        <taxon>Didymodactylos</taxon>
    </lineage>
</organism>
<dbReference type="Proteomes" id="UP000681722">
    <property type="component" value="Unassembled WGS sequence"/>
</dbReference>
<name>A0A815D3L8_9BILA</name>
<dbReference type="EMBL" id="CAJOBC010033441">
    <property type="protein sequence ID" value="CAF4100728.1"/>
    <property type="molecule type" value="Genomic_DNA"/>
</dbReference>
<evidence type="ECO:0000256" key="1">
    <source>
        <dbReference type="SAM" id="Phobius"/>
    </source>
</evidence>
<proteinExistence type="predicted"/>
<dbReference type="Proteomes" id="UP000663829">
    <property type="component" value="Unassembled WGS sequence"/>
</dbReference>
<evidence type="ECO:0008006" key="5">
    <source>
        <dbReference type="Google" id="ProtNLM"/>
    </source>
</evidence>
<gene>
    <name evidence="2" type="ORF">GPM918_LOCUS28107</name>
    <name evidence="3" type="ORF">SRO942_LOCUS28565</name>
</gene>
<accession>A0A815D3L8</accession>
<feature type="non-terminal residue" evidence="2">
    <location>
        <position position="1"/>
    </location>
</feature>
<reference evidence="2" key="1">
    <citation type="submission" date="2021-02" db="EMBL/GenBank/DDBJ databases">
        <authorList>
            <person name="Nowell W R."/>
        </authorList>
    </citation>
    <scope>NUCLEOTIDE SEQUENCE</scope>
</reference>
<evidence type="ECO:0000313" key="4">
    <source>
        <dbReference type="Proteomes" id="UP000663829"/>
    </source>
</evidence>
<keyword evidence="1" id="KW-1133">Transmembrane helix</keyword>
<comment type="caution">
    <text evidence="2">The sequence shown here is derived from an EMBL/GenBank/DDBJ whole genome shotgun (WGS) entry which is preliminary data.</text>
</comment>
<feature type="transmembrane region" description="Helical" evidence="1">
    <location>
        <begin position="380"/>
        <end position="397"/>
    </location>
</feature>
<dbReference type="AlphaFoldDB" id="A0A815D3L8"/>
<protein>
    <recommendedName>
        <fullName evidence="5">Transmembrane protein</fullName>
    </recommendedName>
</protein>
<dbReference type="EMBL" id="CAJNOQ010012120">
    <property type="protein sequence ID" value="CAF1292449.1"/>
    <property type="molecule type" value="Genomic_DNA"/>
</dbReference>
<keyword evidence="1" id="KW-0812">Transmembrane</keyword>
<feature type="transmembrane region" description="Helical" evidence="1">
    <location>
        <begin position="733"/>
        <end position="755"/>
    </location>
</feature>
<evidence type="ECO:0000313" key="2">
    <source>
        <dbReference type="EMBL" id="CAF1292449.1"/>
    </source>
</evidence>
<evidence type="ECO:0000313" key="3">
    <source>
        <dbReference type="EMBL" id="CAF4100728.1"/>
    </source>
</evidence>
<keyword evidence="4" id="KW-1185">Reference proteome</keyword>
<feature type="transmembrane region" description="Helical" evidence="1">
    <location>
        <begin position="297"/>
        <end position="323"/>
    </location>
</feature>
<keyword evidence="1" id="KW-0472">Membrane</keyword>
<sequence>EKSITVTRTVQNPTIDVYTKLYPLYNDTLQCPCTQATIKYKDFIQLNVSYHRICQSDFVQNSWFQYIYSTSTNVINNGSTDFLYQFELLGTLCELTNDAVINSFALLSNTFFVTTFVNPETVLNLTVNAAMDTFRKTTNNSFQNFLSLVQGITHGNQFLSGLLTNSYIYDGVIYSEVYNDSICQVDSTTIVPAIIPGLMDGCYILDSLLQSDLRCFYDQECFADLQLRLFNSTNFTANFTILDSTFPSQYLPNTSIDSILKNLMIENWSINENYYDLYYKQCNVQKCIYTYQSSNDLVYMIITVLGLIGGLVTVLKVLLLAVVRFIRKKKTATVAEKITLQIRIRQLSWKMNRCITNFNLFVSGPTDVHEQNNELISTRVFLVALALSLSILIIYTAETVVTIMKPVQNPSFDRYKNLLLKYPDTLKCPCTPVSIKYKGFIQFNPSYHPVCSSDFIQTEWIENIALICDSCTLTFIQDICNTGPPSFDLLATLCQLVQTTSANSLLSLNESYYITDYVQAENLFNIATNAFVNNFQRSLATTFNLSIKYLQETTKGNQLMSALATNYYINLSDSSDSLFPVSYNNCNCASLQSTCLTEQIGHTDTPIINYNTHSYDCYYQPNFTVPHIYTGCYVLDSLLQSDLTCFYDQSCLNQLQSFINITLMKNYGRSTAINVTALKWLSSSSKYPPNMTIAEILSTLMVVHWNPEISYDDYYQQCNVTECTYTYQQQHNLLYMVTTIIGLIGGVVKVLKFLIPILIKLLRNTIIPFVHSLRRKNRAKATQVLPVATVTNNQHTETRHTLP</sequence>